<name>A0A2M7S6J5_9BACT</name>
<dbReference type="SUPFAM" id="SSF52833">
    <property type="entry name" value="Thioredoxin-like"/>
    <property type="match status" value="1"/>
</dbReference>
<keyword evidence="3" id="KW-0249">Electron transport</keyword>
<dbReference type="PIRSF" id="PIRSF000077">
    <property type="entry name" value="Thioredoxin"/>
    <property type="match status" value="1"/>
</dbReference>
<dbReference type="GO" id="GO:0015035">
    <property type="term" value="F:protein-disulfide reductase activity"/>
    <property type="evidence" value="ECO:0007669"/>
    <property type="project" value="UniProtKB-UniRule"/>
</dbReference>
<evidence type="ECO:0000256" key="3">
    <source>
        <dbReference type="ARBA" id="ARBA00022982"/>
    </source>
</evidence>
<keyword evidence="5 9" id="KW-0676">Redox-active center</keyword>
<reference evidence="12" key="1">
    <citation type="submission" date="2017-09" db="EMBL/GenBank/DDBJ databases">
        <title>Depth-based differentiation of microbial function through sediment-hosted aquifers and enrichment of novel symbionts in the deep terrestrial subsurface.</title>
        <authorList>
            <person name="Probst A.J."/>
            <person name="Ladd B."/>
            <person name="Jarett J.K."/>
            <person name="Geller-Mcgrath D.E."/>
            <person name="Sieber C.M.K."/>
            <person name="Emerson J.B."/>
            <person name="Anantharaman K."/>
            <person name="Thomas B.C."/>
            <person name="Malmstrom R."/>
            <person name="Stieglmeier M."/>
            <person name="Klingl A."/>
            <person name="Woyke T."/>
            <person name="Ryan C.M."/>
            <person name="Banfield J.F."/>
        </authorList>
    </citation>
    <scope>NUCLEOTIDE SEQUENCE [LARGE SCALE GENOMIC DNA]</scope>
</reference>
<feature type="disulfide bond" description="Redox-active" evidence="9">
    <location>
        <begin position="30"/>
        <end position="33"/>
    </location>
</feature>
<organism evidence="11 12">
    <name type="scientific">Candidatus Desantisbacteria bacterium CG_4_10_14_0_8_um_filter_48_22</name>
    <dbReference type="NCBI Taxonomy" id="1974543"/>
    <lineage>
        <taxon>Bacteria</taxon>
        <taxon>Candidatus Desantisiibacteriota</taxon>
    </lineage>
</organism>
<dbReference type="InterPro" id="IPR013766">
    <property type="entry name" value="Thioredoxin_domain"/>
</dbReference>
<evidence type="ECO:0000256" key="4">
    <source>
        <dbReference type="ARBA" id="ARBA00023157"/>
    </source>
</evidence>
<accession>A0A2M7S6J5</accession>
<comment type="similarity">
    <text evidence="1 7">Belongs to the thioredoxin family.</text>
</comment>
<dbReference type="GO" id="GO:0005829">
    <property type="term" value="C:cytosol"/>
    <property type="evidence" value="ECO:0007669"/>
    <property type="project" value="TreeGrafter"/>
</dbReference>
<dbReference type="Gene3D" id="3.40.30.10">
    <property type="entry name" value="Glutaredoxin"/>
    <property type="match status" value="1"/>
</dbReference>
<dbReference type="AlphaFoldDB" id="A0A2M7S6J5"/>
<gene>
    <name evidence="11" type="primary">trxA</name>
    <name evidence="11" type="ORF">COY52_10470</name>
</gene>
<feature type="site" description="Deprotonates C-terminal active site Cys" evidence="8">
    <location>
        <position position="24"/>
    </location>
</feature>
<evidence type="ECO:0000256" key="1">
    <source>
        <dbReference type="ARBA" id="ARBA00008987"/>
    </source>
</evidence>
<protein>
    <recommendedName>
        <fullName evidence="6 7">Thioredoxin</fullName>
    </recommendedName>
</protein>
<proteinExistence type="inferred from homology"/>
<dbReference type="CDD" id="cd02947">
    <property type="entry name" value="TRX_family"/>
    <property type="match status" value="1"/>
</dbReference>
<keyword evidence="2" id="KW-0813">Transport</keyword>
<keyword evidence="4 9" id="KW-1015">Disulfide bond</keyword>
<evidence type="ECO:0000313" key="11">
    <source>
        <dbReference type="EMBL" id="PIZ15147.1"/>
    </source>
</evidence>
<comment type="caution">
    <text evidence="11">The sequence shown here is derived from an EMBL/GenBank/DDBJ whole genome shotgun (WGS) entry which is preliminary data.</text>
</comment>
<dbReference type="PANTHER" id="PTHR45663">
    <property type="entry name" value="GEO12009P1"/>
    <property type="match status" value="1"/>
</dbReference>
<dbReference type="PANTHER" id="PTHR45663:SF11">
    <property type="entry name" value="GEO12009P1"/>
    <property type="match status" value="1"/>
</dbReference>
<dbReference type="PRINTS" id="PR00421">
    <property type="entry name" value="THIOREDOXIN"/>
</dbReference>
<evidence type="ECO:0000256" key="5">
    <source>
        <dbReference type="ARBA" id="ARBA00023284"/>
    </source>
</evidence>
<feature type="site" description="Contributes to redox potential value" evidence="8">
    <location>
        <position position="31"/>
    </location>
</feature>
<dbReference type="FunFam" id="3.40.30.10:FF:000001">
    <property type="entry name" value="Thioredoxin"/>
    <property type="match status" value="1"/>
</dbReference>
<sequence>MEVVVTDENFKAEVLDAKIPVLVDFWAEWCMPCKMIAPTVEAIAKEYEGKLKVCKLNVDDAPVTATQYSVMSIPTLLLFKNGKVVDKTVGVVPKAAIDAKLKPLL</sequence>
<evidence type="ECO:0000259" key="10">
    <source>
        <dbReference type="PROSITE" id="PS51352"/>
    </source>
</evidence>
<dbReference type="Proteomes" id="UP000229307">
    <property type="component" value="Unassembled WGS sequence"/>
</dbReference>
<evidence type="ECO:0000256" key="2">
    <source>
        <dbReference type="ARBA" id="ARBA00022448"/>
    </source>
</evidence>
<dbReference type="PROSITE" id="PS51352">
    <property type="entry name" value="THIOREDOXIN_2"/>
    <property type="match status" value="1"/>
</dbReference>
<dbReference type="InterPro" id="IPR005746">
    <property type="entry name" value="Thioredoxin"/>
</dbReference>
<dbReference type="GO" id="GO:0045454">
    <property type="term" value="P:cell redox homeostasis"/>
    <property type="evidence" value="ECO:0007669"/>
    <property type="project" value="TreeGrafter"/>
</dbReference>
<evidence type="ECO:0000256" key="9">
    <source>
        <dbReference type="PIRSR" id="PIRSR000077-4"/>
    </source>
</evidence>
<evidence type="ECO:0000256" key="8">
    <source>
        <dbReference type="PIRSR" id="PIRSR000077-1"/>
    </source>
</evidence>
<feature type="site" description="Contributes to redox potential value" evidence="8">
    <location>
        <position position="32"/>
    </location>
</feature>
<feature type="active site" description="Nucleophile" evidence="8">
    <location>
        <position position="30"/>
    </location>
</feature>
<feature type="domain" description="Thioredoxin" evidence="10">
    <location>
        <begin position="1"/>
        <end position="105"/>
    </location>
</feature>
<feature type="active site" description="Nucleophile" evidence="8">
    <location>
        <position position="33"/>
    </location>
</feature>
<evidence type="ECO:0000256" key="6">
    <source>
        <dbReference type="NCBIfam" id="TIGR01068"/>
    </source>
</evidence>
<dbReference type="Pfam" id="PF00085">
    <property type="entry name" value="Thioredoxin"/>
    <property type="match status" value="1"/>
</dbReference>
<dbReference type="NCBIfam" id="TIGR01068">
    <property type="entry name" value="thioredoxin"/>
    <property type="match status" value="1"/>
</dbReference>
<dbReference type="EMBL" id="PFMR01000280">
    <property type="protein sequence ID" value="PIZ15147.1"/>
    <property type="molecule type" value="Genomic_DNA"/>
</dbReference>
<evidence type="ECO:0000313" key="12">
    <source>
        <dbReference type="Proteomes" id="UP000229307"/>
    </source>
</evidence>
<dbReference type="InterPro" id="IPR036249">
    <property type="entry name" value="Thioredoxin-like_sf"/>
</dbReference>
<evidence type="ECO:0000256" key="7">
    <source>
        <dbReference type="PIRNR" id="PIRNR000077"/>
    </source>
</evidence>